<evidence type="ECO:0000256" key="1">
    <source>
        <dbReference type="SAM" id="MobiDB-lite"/>
    </source>
</evidence>
<dbReference type="Gene3D" id="3.40.50.300">
    <property type="entry name" value="P-loop containing nucleotide triphosphate hydrolases"/>
    <property type="match status" value="1"/>
</dbReference>
<evidence type="ECO:0000259" key="2">
    <source>
        <dbReference type="PROSITE" id="PS50234"/>
    </source>
</evidence>
<dbReference type="RefSeq" id="WP_135347288.1">
    <property type="nucleotide sequence ID" value="NZ_SRJD01000002.1"/>
</dbReference>
<accession>A0A4Z0GTL8</accession>
<dbReference type="SMART" id="SM00327">
    <property type="entry name" value="VWA"/>
    <property type="match status" value="1"/>
</dbReference>
<dbReference type="AlphaFoldDB" id="A0A4Z0GTL8"/>
<dbReference type="Pfam" id="PF07728">
    <property type="entry name" value="AAA_5"/>
    <property type="match status" value="1"/>
</dbReference>
<dbReference type="InterPro" id="IPR036465">
    <property type="entry name" value="vWFA_dom_sf"/>
</dbReference>
<dbReference type="InterPro" id="IPR002035">
    <property type="entry name" value="VWF_A"/>
</dbReference>
<dbReference type="Proteomes" id="UP000298347">
    <property type="component" value="Unassembled WGS sequence"/>
</dbReference>
<evidence type="ECO:0000313" key="4">
    <source>
        <dbReference type="Proteomes" id="UP000298347"/>
    </source>
</evidence>
<dbReference type="InterPro" id="IPR050764">
    <property type="entry name" value="CbbQ/NirQ/NorQ/GpvN"/>
</dbReference>
<dbReference type="InterPro" id="IPR011704">
    <property type="entry name" value="ATPase_dyneun-rel_AAA"/>
</dbReference>
<dbReference type="SUPFAM" id="SSF52540">
    <property type="entry name" value="P-loop containing nucleoside triphosphate hydrolases"/>
    <property type="match status" value="1"/>
</dbReference>
<comment type="caution">
    <text evidence="3">The sequence shown here is derived from an EMBL/GenBank/DDBJ whole genome shotgun (WGS) entry which is preliminary data.</text>
</comment>
<dbReference type="PROSITE" id="PS50234">
    <property type="entry name" value="VWFA"/>
    <property type="match status" value="1"/>
</dbReference>
<dbReference type="GO" id="GO:0016887">
    <property type="term" value="F:ATP hydrolysis activity"/>
    <property type="evidence" value="ECO:0007669"/>
    <property type="project" value="InterPro"/>
</dbReference>
<name>A0A4Z0GTL8_9BACL</name>
<dbReference type="GO" id="GO:0005524">
    <property type="term" value="F:ATP binding"/>
    <property type="evidence" value="ECO:0007669"/>
    <property type="project" value="InterPro"/>
</dbReference>
<organism evidence="3 4">
    <name type="scientific">Sporolactobacillus shoreae</name>
    <dbReference type="NCBI Taxonomy" id="1465501"/>
    <lineage>
        <taxon>Bacteria</taxon>
        <taxon>Bacillati</taxon>
        <taxon>Bacillota</taxon>
        <taxon>Bacilli</taxon>
        <taxon>Bacillales</taxon>
        <taxon>Sporolactobacillaceae</taxon>
        <taxon>Sporolactobacillus</taxon>
    </lineage>
</organism>
<sequence>MFDMGTIFKRLTGRIVGREKELAIILSAIHAKMPVLLVGLPGVSKTTILNAISEEIYGSQRVIQVTGDEQLSAYSLVGSFDPALVIKDGYKSEYFTAGPLTKAMIQGGILYVEEFNRAPSGALNALMTALSDGYIEIPRYGQVRAASGFTLIGSSNPADDVGTERLSRGLADRFVMVELAYQSEEEELEIVRRKHKLWSDDWIRFAVYIARATRVHPDLRSGASIRGSIAFLNLLSGWNEPSEDIMYSSGIAAFLGKVKVKSSSGRTGKEIILEIMRKKFTPENKTNLLEHWKKSAEAEKDSSGGALVETNGSDIADSRKGGAIREQSGPSPPMKKTAREGTGEGGIRGESYRKPDGLPFMDLQVRVTHQANPLTKHREKPWLSFEDTKLWAEVSARTFRAGDVARRSRSGARLSTRPWNTSFYGDIDVDRTLSKFSETSGYFSPGNIQVRYRVPLKRDFVIFIDHSGSMVGEKLAFSAGLAGALARLGSTELSRYGVYAFDQEISEIKSLVQSRDTSSVIQDIFHLPEGRSTDLSGALQFALQLLDDEDSDAADVILVSDCMPTRGEKNFRNLNKIVQKIPNLYICYMNSKIGNDFPVETDSGICQLDLYGWWGYKWVGSDHFFSVDSFEDVPDVLNMLIGHRNESIV</sequence>
<dbReference type="SUPFAM" id="SSF53300">
    <property type="entry name" value="vWA-like"/>
    <property type="match status" value="1"/>
</dbReference>
<dbReference type="OrthoDB" id="9808317at2"/>
<dbReference type="InterPro" id="IPR027417">
    <property type="entry name" value="P-loop_NTPase"/>
</dbReference>
<dbReference type="EMBL" id="SRJD01000002">
    <property type="protein sequence ID" value="TGA99893.1"/>
    <property type="molecule type" value="Genomic_DNA"/>
</dbReference>
<reference evidence="3 4" key="1">
    <citation type="journal article" date="2015" name="Int. J. Syst. Evol. Microbiol.">
        <title>Sporolactobacillus shoreae sp. nov. and Sporolactobacillus spathodeae sp. nov., two spore-forming lactic acid bacteria isolated from tree barks in Thailand.</title>
        <authorList>
            <person name="Thamacharoensuk T."/>
            <person name="Kitahara M."/>
            <person name="Ohkuma M."/>
            <person name="Thongchul N."/>
            <person name="Tanasupawat S."/>
        </authorList>
    </citation>
    <scope>NUCLEOTIDE SEQUENCE [LARGE SCALE GENOMIC DNA]</scope>
    <source>
        <strain evidence="3 4">BK92</strain>
    </source>
</reference>
<evidence type="ECO:0000313" key="3">
    <source>
        <dbReference type="EMBL" id="TGA99893.1"/>
    </source>
</evidence>
<keyword evidence="4" id="KW-1185">Reference proteome</keyword>
<feature type="region of interest" description="Disordered" evidence="1">
    <location>
        <begin position="295"/>
        <end position="356"/>
    </location>
</feature>
<dbReference type="PANTHER" id="PTHR42759:SF1">
    <property type="entry name" value="MAGNESIUM-CHELATASE SUBUNIT CHLD"/>
    <property type="match status" value="1"/>
</dbReference>
<dbReference type="PANTHER" id="PTHR42759">
    <property type="entry name" value="MOXR FAMILY PROTEIN"/>
    <property type="match status" value="1"/>
</dbReference>
<protein>
    <submittedName>
        <fullName evidence="3">VWA domain-containing protein</fullName>
    </submittedName>
</protein>
<dbReference type="CDD" id="cd00009">
    <property type="entry name" value="AAA"/>
    <property type="match status" value="1"/>
</dbReference>
<feature type="domain" description="VWFA" evidence="2">
    <location>
        <begin position="459"/>
        <end position="640"/>
    </location>
</feature>
<gene>
    <name evidence="3" type="ORF">E4665_02795</name>
</gene>
<proteinExistence type="predicted"/>
<dbReference type="Pfam" id="PF13519">
    <property type="entry name" value="VWA_2"/>
    <property type="match status" value="1"/>
</dbReference>
<dbReference type="Gene3D" id="3.40.50.410">
    <property type="entry name" value="von Willebrand factor, type A domain"/>
    <property type="match status" value="1"/>
</dbReference>